<dbReference type="Pfam" id="PF24348">
    <property type="entry name" value="DUF7508"/>
    <property type="match status" value="1"/>
</dbReference>
<reference evidence="2" key="2">
    <citation type="submission" date="2020-09" db="EMBL/GenBank/DDBJ databases">
        <authorList>
            <person name="Sun Q."/>
            <person name="Ohkuma M."/>
        </authorList>
    </citation>
    <scope>NUCLEOTIDE SEQUENCE</scope>
    <source>
        <strain evidence="2">JCM 14359</strain>
    </source>
</reference>
<evidence type="ECO:0000259" key="1">
    <source>
        <dbReference type="Pfam" id="PF24348"/>
    </source>
</evidence>
<organism evidence="2 3">
    <name type="scientific">Halobellus salinus</name>
    <dbReference type="NCBI Taxonomy" id="931585"/>
    <lineage>
        <taxon>Archaea</taxon>
        <taxon>Methanobacteriati</taxon>
        <taxon>Methanobacteriota</taxon>
        <taxon>Stenosarchaea group</taxon>
        <taxon>Halobacteria</taxon>
        <taxon>Halobacteriales</taxon>
        <taxon>Haloferacaceae</taxon>
        <taxon>Halobellus</taxon>
    </lineage>
</organism>
<sequence length="76" mass="8490">MSRRKQWRPLTRSTVGSAPAAYGLVEFGDGDGAVLRATAGFLPDELREELAYGDAEAVRWERAQSREHAERLLDET</sequence>
<name>A0A830EQC7_9EURY</name>
<gene>
    <name evidence="2" type="ORF">GCM10008995_24250</name>
</gene>
<dbReference type="InterPro" id="IPR055930">
    <property type="entry name" value="DUF7508"/>
</dbReference>
<dbReference type="RefSeq" id="WP_188787775.1">
    <property type="nucleotide sequence ID" value="NZ_BMOC01000017.1"/>
</dbReference>
<dbReference type="Proteomes" id="UP000653099">
    <property type="component" value="Unassembled WGS sequence"/>
</dbReference>
<evidence type="ECO:0000313" key="2">
    <source>
        <dbReference type="EMBL" id="GGJ13515.1"/>
    </source>
</evidence>
<keyword evidence="3" id="KW-1185">Reference proteome</keyword>
<protein>
    <recommendedName>
        <fullName evidence="1">DUF7508 domain-containing protein</fullName>
    </recommendedName>
</protein>
<comment type="caution">
    <text evidence="2">The sequence shown here is derived from an EMBL/GenBank/DDBJ whole genome shotgun (WGS) entry which is preliminary data.</text>
</comment>
<feature type="domain" description="DUF7508" evidence="1">
    <location>
        <begin position="1"/>
        <end position="75"/>
    </location>
</feature>
<evidence type="ECO:0000313" key="3">
    <source>
        <dbReference type="Proteomes" id="UP000653099"/>
    </source>
</evidence>
<dbReference type="OrthoDB" id="103534at2157"/>
<dbReference type="AlphaFoldDB" id="A0A830EQC7"/>
<dbReference type="EMBL" id="BMOC01000017">
    <property type="protein sequence ID" value="GGJ13515.1"/>
    <property type="molecule type" value="Genomic_DNA"/>
</dbReference>
<accession>A0A830EQC7</accession>
<proteinExistence type="predicted"/>
<reference evidence="2" key="1">
    <citation type="journal article" date="2014" name="Int. J. Syst. Evol. Microbiol.">
        <title>Complete genome sequence of Corynebacterium casei LMG S-19264T (=DSM 44701T), isolated from a smear-ripened cheese.</title>
        <authorList>
            <consortium name="US DOE Joint Genome Institute (JGI-PGF)"/>
            <person name="Walter F."/>
            <person name="Albersmeier A."/>
            <person name="Kalinowski J."/>
            <person name="Ruckert C."/>
        </authorList>
    </citation>
    <scope>NUCLEOTIDE SEQUENCE</scope>
    <source>
        <strain evidence="2">JCM 14359</strain>
    </source>
</reference>